<accession>A0A0M0LK83</accession>
<sequence>MSKIWKVMIANGGGPCGLSTGLALQVKGLSYVFIEKEAISQMSITNDFLRIGNIPYEAKMIVCNRNFRYV</sequence>
<dbReference type="EMBL" id="LILB01000001">
    <property type="protein sequence ID" value="KOO51470.1"/>
    <property type="molecule type" value="Genomic_DNA"/>
</dbReference>
<dbReference type="Proteomes" id="UP000036867">
    <property type="component" value="Unassembled WGS sequence"/>
</dbReference>
<dbReference type="OrthoDB" id="9778740at2"/>
<proteinExistence type="predicted"/>
<protein>
    <submittedName>
        <fullName evidence="1">Uncharacterized protein</fullName>
    </submittedName>
</protein>
<dbReference type="RefSeq" id="WP_053415611.1">
    <property type="nucleotide sequence ID" value="NZ_LILB01000001.1"/>
</dbReference>
<evidence type="ECO:0000313" key="1">
    <source>
        <dbReference type="EMBL" id="KOO51470.1"/>
    </source>
</evidence>
<evidence type="ECO:0000313" key="2">
    <source>
        <dbReference type="Proteomes" id="UP000036867"/>
    </source>
</evidence>
<comment type="caution">
    <text evidence="1">The sequence shown here is derived from an EMBL/GenBank/DDBJ whole genome shotgun (WGS) entry which is preliminary data.</text>
</comment>
<name>A0A0M0LK83_9BACL</name>
<keyword evidence="2" id="KW-1185">Reference proteome</keyword>
<organism evidence="1 2">
    <name type="scientific">Viridibacillus arvi</name>
    <dbReference type="NCBI Taxonomy" id="263475"/>
    <lineage>
        <taxon>Bacteria</taxon>
        <taxon>Bacillati</taxon>
        <taxon>Bacillota</taxon>
        <taxon>Bacilli</taxon>
        <taxon>Bacillales</taxon>
        <taxon>Caryophanaceae</taxon>
        <taxon>Viridibacillus</taxon>
    </lineage>
</organism>
<dbReference type="GeneID" id="301135089"/>
<reference evidence="2" key="1">
    <citation type="submission" date="2015-08" db="EMBL/GenBank/DDBJ databases">
        <title>Fjat-10028 dsm 16317.</title>
        <authorList>
            <person name="Liu B."/>
            <person name="Wang J."/>
            <person name="Zhu Y."/>
            <person name="Liu G."/>
            <person name="Chen Q."/>
            <person name="Chen Z."/>
            <person name="Lan J."/>
            <person name="Che J."/>
            <person name="Ge C."/>
            <person name="Shi H."/>
            <person name="Pan Z."/>
            <person name="Liu X."/>
        </authorList>
    </citation>
    <scope>NUCLEOTIDE SEQUENCE [LARGE SCALE GENOMIC DNA]</scope>
    <source>
        <strain evidence="2">DSM 16317</strain>
    </source>
</reference>
<dbReference type="AlphaFoldDB" id="A0A0M0LK83"/>
<gene>
    <name evidence="1" type="ORF">AMD00_03060</name>
</gene>